<evidence type="ECO:0000256" key="1">
    <source>
        <dbReference type="ARBA" id="ARBA00001946"/>
    </source>
</evidence>
<sequence length="409" mass="43972">MEPSTSSTQGTGPAPSDPLPQPPSLASATAAVTDNDHEPASSRPPKRTRAPSPSEDNEDVNNSEGHGGSGRPASKRQHIELSSTSTSARPASGPASASYAPSASPSPAHSHSGQYPPTSSLSLVPAPLPPTIFGAPVTPDIHLAVCNFIHGTISRYQSVLASRPNAIVEVEAKLGRLVDARGGPPGAGDQRIYLPVTCETELVSNQIPTRFVSNMDMGLHRHFNRMLNELVMQDKRACKYTHTILVDRSYSLAGDKYRETRDKKSGAVVDRTRKTKLAHLDIYVPNAPLDYRVSVAIEEPWTELPAAARLDANERVKDRISYAHALVQVDLTMVHSVPVGQQPSAGKPPSYELEVEFVDAGASVLREKAKMDRGEPNRLKENIVHLVNNIRYLAGRGAVPSPGGDGLRR</sequence>
<evidence type="ECO:0000313" key="12">
    <source>
        <dbReference type="Proteomes" id="UP000193411"/>
    </source>
</evidence>
<dbReference type="CDD" id="cd07470">
    <property type="entry name" value="CYTH-like_mRNA_RTPase"/>
    <property type="match status" value="1"/>
</dbReference>
<name>A0A1Y2HTP1_9FUNG</name>
<protein>
    <recommendedName>
        <fullName evidence="8">mRNA-capping enzyme subunit beta</fullName>
        <ecNumber evidence="8">3.6.1.74</ecNumber>
    </recommendedName>
    <alternativeName>
        <fullName evidence="8">mRNA 5'-phosphatase</fullName>
    </alternativeName>
    <alternativeName>
        <fullName evidence="8">mRNA 5'-triphosphate monophosphatase</fullName>
    </alternativeName>
</protein>
<organism evidence="11 12">
    <name type="scientific">Catenaria anguillulae PL171</name>
    <dbReference type="NCBI Taxonomy" id="765915"/>
    <lineage>
        <taxon>Eukaryota</taxon>
        <taxon>Fungi</taxon>
        <taxon>Fungi incertae sedis</taxon>
        <taxon>Blastocladiomycota</taxon>
        <taxon>Blastocladiomycetes</taxon>
        <taxon>Blastocladiales</taxon>
        <taxon>Catenariaceae</taxon>
        <taxon>Catenaria</taxon>
    </lineage>
</organism>
<evidence type="ECO:0000256" key="7">
    <source>
        <dbReference type="ARBA" id="ARBA00047740"/>
    </source>
</evidence>
<comment type="function">
    <text evidence="8">First step of mRNA capping. Converts the 5'-triphosphate end of a nascent mRNA chain into a diphosphate end.</text>
</comment>
<evidence type="ECO:0000259" key="10">
    <source>
        <dbReference type="Pfam" id="PF02940"/>
    </source>
</evidence>
<keyword evidence="5 8" id="KW-0378">Hydrolase</keyword>
<dbReference type="InterPro" id="IPR004206">
    <property type="entry name" value="mRNA_triPase_Cet1"/>
</dbReference>
<feature type="compositionally biased region" description="Polar residues" evidence="9">
    <location>
        <begin position="1"/>
        <end position="11"/>
    </location>
</feature>
<evidence type="ECO:0000256" key="5">
    <source>
        <dbReference type="ARBA" id="ARBA00022801"/>
    </source>
</evidence>
<evidence type="ECO:0000256" key="2">
    <source>
        <dbReference type="ARBA" id="ARBA00004123"/>
    </source>
</evidence>
<dbReference type="GO" id="GO:0004651">
    <property type="term" value="F:polynucleotide 5'-phosphatase activity"/>
    <property type="evidence" value="ECO:0007669"/>
    <property type="project" value="UniProtKB-UniRule"/>
</dbReference>
<gene>
    <name evidence="11" type="ORF">BCR44DRAFT_1401572</name>
</gene>
<dbReference type="GO" id="GO:0031533">
    <property type="term" value="C:mRNA capping enzyme complex"/>
    <property type="evidence" value="ECO:0007669"/>
    <property type="project" value="UniProtKB-UniRule"/>
</dbReference>
<dbReference type="InterPro" id="IPR040343">
    <property type="entry name" value="Cet1/Ctl1"/>
</dbReference>
<dbReference type="AlphaFoldDB" id="A0A1Y2HTP1"/>
<dbReference type="EMBL" id="MCFL01000013">
    <property type="protein sequence ID" value="ORZ37324.1"/>
    <property type="molecule type" value="Genomic_DNA"/>
</dbReference>
<dbReference type="STRING" id="765915.A0A1Y2HTP1"/>
<dbReference type="Pfam" id="PF02940">
    <property type="entry name" value="mRNA_triPase"/>
    <property type="match status" value="1"/>
</dbReference>
<evidence type="ECO:0000256" key="3">
    <source>
        <dbReference type="ARBA" id="ARBA00006345"/>
    </source>
</evidence>
<dbReference type="GO" id="GO:0140818">
    <property type="term" value="F:mRNA 5'-triphosphate monophosphatase activity"/>
    <property type="evidence" value="ECO:0007669"/>
    <property type="project" value="UniProtKB-EC"/>
</dbReference>
<dbReference type="OrthoDB" id="272147at2759"/>
<proteinExistence type="inferred from homology"/>
<evidence type="ECO:0000256" key="9">
    <source>
        <dbReference type="SAM" id="MobiDB-lite"/>
    </source>
</evidence>
<dbReference type="Gene3D" id="3.20.100.10">
    <property type="entry name" value="mRNA triphosphatase Cet1-like"/>
    <property type="match status" value="1"/>
</dbReference>
<dbReference type="PANTHER" id="PTHR28118">
    <property type="entry name" value="POLYNUCLEOTIDE 5'-TRIPHOSPHATASE-RELATED"/>
    <property type="match status" value="1"/>
</dbReference>
<comment type="caution">
    <text evidence="11">The sequence shown here is derived from an EMBL/GenBank/DDBJ whole genome shotgun (WGS) entry which is preliminary data.</text>
</comment>
<comment type="cofactor">
    <cofactor evidence="1 8">
        <name>Mg(2+)</name>
        <dbReference type="ChEBI" id="CHEBI:18420"/>
    </cofactor>
</comment>
<evidence type="ECO:0000256" key="6">
    <source>
        <dbReference type="ARBA" id="ARBA00023242"/>
    </source>
</evidence>
<keyword evidence="4 8" id="KW-0507">mRNA processing</keyword>
<evidence type="ECO:0000313" key="11">
    <source>
        <dbReference type="EMBL" id="ORZ37324.1"/>
    </source>
</evidence>
<dbReference type="InterPro" id="IPR033469">
    <property type="entry name" value="CYTH-like_dom_sf"/>
</dbReference>
<feature type="region of interest" description="Disordered" evidence="9">
    <location>
        <begin position="1"/>
        <end position="121"/>
    </location>
</feature>
<dbReference type="InterPro" id="IPR037009">
    <property type="entry name" value="mRNA_triPase_Cet1_sf"/>
</dbReference>
<accession>A0A1Y2HTP1</accession>
<keyword evidence="6 8" id="KW-0539">Nucleus</keyword>
<evidence type="ECO:0000256" key="4">
    <source>
        <dbReference type="ARBA" id="ARBA00022664"/>
    </source>
</evidence>
<feature type="domain" description="mRNA triphosphatase Cet1-like" evidence="10">
    <location>
        <begin position="140"/>
        <end position="357"/>
    </location>
</feature>
<comment type="subunit">
    <text evidence="8">Heterodimer. The mRNA-capping enzyme is composed of two separate chains alpha and beta, respectively a mRNA guanylyltransferase and an mRNA 5'-triphosphate monophosphatase.</text>
</comment>
<comment type="subcellular location">
    <subcellularLocation>
        <location evidence="2 8">Nucleus</location>
    </subcellularLocation>
</comment>
<dbReference type="PANTHER" id="PTHR28118:SF1">
    <property type="entry name" value="POLYNUCLEOTIDE 5'-TRIPHOSPHATASE CTL1-RELATED"/>
    <property type="match status" value="1"/>
</dbReference>
<reference evidence="11 12" key="1">
    <citation type="submission" date="2016-07" db="EMBL/GenBank/DDBJ databases">
        <title>Pervasive Adenine N6-methylation of Active Genes in Fungi.</title>
        <authorList>
            <consortium name="DOE Joint Genome Institute"/>
            <person name="Mondo S.J."/>
            <person name="Dannebaum R.O."/>
            <person name="Kuo R.C."/>
            <person name="Labutti K."/>
            <person name="Haridas S."/>
            <person name="Kuo A."/>
            <person name="Salamov A."/>
            <person name="Ahrendt S.R."/>
            <person name="Lipzen A."/>
            <person name="Sullivan W."/>
            <person name="Andreopoulos W.B."/>
            <person name="Clum A."/>
            <person name="Lindquist E."/>
            <person name="Daum C."/>
            <person name="Ramamoorthy G.K."/>
            <person name="Gryganskyi A."/>
            <person name="Culley D."/>
            <person name="Magnuson J.K."/>
            <person name="James T.Y."/>
            <person name="O'Malley M.A."/>
            <person name="Stajich J.E."/>
            <person name="Spatafora J.W."/>
            <person name="Visel A."/>
            <person name="Grigoriev I.V."/>
        </authorList>
    </citation>
    <scope>NUCLEOTIDE SEQUENCE [LARGE SCALE GENOMIC DNA]</scope>
    <source>
        <strain evidence="11 12">PL171</strain>
    </source>
</reference>
<comment type="similarity">
    <text evidence="3 8">Belongs to the fungal TPase family.</text>
</comment>
<keyword evidence="8" id="KW-0506">mRNA capping</keyword>
<dbReference type="EC" id="3.6.1.74" evidence="8"/>
<dbReference type="GO" id="GO:0006370">
    <property type="term" value="P:7-methylguanosine mRNA capping"/>
    <property type="evidence" value="ECO:0007669"/>
    <property type="project" value="UniProtKB-UniRule"/>
</dbReference>
<dbReference type="SUPFAM" id="SSF55154">
    <property type="entry name" value="CYTH-like phosphatases"/>
    <property type="match status" value="1"/>
</dbReference>
<dbReference type="Proteomes" id="UP000193411">
    <property type="component" value="Unassembled WGS sequence"/>
</dbReference>
<comment type="catalytic activity">
    <reaction evidence="7">
        <text>a 5'-end triphospho-ribonucleoside in mRNA + H2O = a 5'-end diphospho-ribonucleoside in mRNA + phosphate + H(+)</text>
        <dbReference type="Rhea" id="RHEA:67004"/>
        <dbReference type="Rhea" id="RHEA-COMP:17164"/>
        <dbReference type="Rhea" id="RHEA-COMP:17165"/>
        <dbReference type="ChEBI" id="CHEBI:15377"/>
        <dbReference type="ChEBI" id="CHEBI:15378"/>
        <dbReference type="ChEBI" id="CHEBI:43474"/>
        <dbReference type="ChEBI" id="CHEBI:167616"/>
        <dbReference type="ChEBI" id="CHEBI:167618"/>
        <dbReference type="EC" id="3.6.1.74"/>
    </reaction>
    <physiologicalReaction direction="left-to-right" evidence="7">
        <dbReference type="Rhea" id="RHEA:67005"/>
    </physiologicalReaction>
</comment>
<evidence type="ECO:0000256" key="8">
    <source>
        <dbReference type="RuleBase" id="RU367053"/>
    </source>
</evidence>
<keyword evidence="12" id="KW-1185">Reference proteome</keyword>
<feature type="compositionally biased region" description="Low complexity" evidence="9">
    <location>
        <begin position="82"/>
        <end position="121"/>
    </location>
</feature>